<gene>
    <name evidence="2" type="ORF">FIV42_07850</name>
</gene>
<keyword evidence="1" id="KW-0732">Signal</keyword>
<proteinExistence type="predicted"/>
<reference evidence="2 3" key="1">
    <citation type="submission" date="2019-06" db="EMBL/GenBank/DDBJ databases">
        <title>Persicimonas caeni gen. nov., sp. nov., a predatory bacterium isolated from solar saltern.</title>
        <authorList>
            <person name="Wang S."/>
        </authorList>
    </citation>
    <scope>NUCLEOTIDE SEQUENCE [LARGE SCALE GENOMIC DNA]</scope>
    <source>
        <strain evidence="2 3">YN101</strain>
    </source>
</reference>
<dbReference type="EMBL" id="CP041186">
    <property type="protein sequence ID" value="QDG50647.1"/>
    <property type="molecule type" value="Genomic_DNA"/>
</dbReference>
<accession>A0A4Y6PRK4</accession>
<name>A0A4Y6PRK4_PERCE</name>
<accession>A0A5B8Y3Y4</accession>
<keyword evidence="3" id="KW-1185">Reference proteome</keyword>
<evidence type="ECO:0000256" key="1">
    <source>
        <dbReference type="SAM" id="SignalP"/>
    </source>
</evidence>
<feature type="signal peptide" evidence="1">
    <location>
        <begin position="1"/>
        <end position="29"/>
    </location>
</feature>
<evidence type="ECO:0008006" key="4">
    <source>
        <dbReference type="Google" id="ProtNLM"/>
    </source>
</evidence>
<evidence type="ECO:0000313" key="2">
    <source>
        <dbReference type="EMBL" id="QDG50647.1"/>
    </source>
</evidence>
<sequence>MMQNTTLRLLPICLLAAALLGGCIDFNQHDDCTSDDDCRFGRVCSEITGACVDTASTSDTVDSPDASCSVRVSLQI</sequence>
<dbReference type="AlphaFoldDB" id="A0A4Y6PRK4"/>
<dbReference type="RefSeq" id="WP_141197139.1">
    <property type="nucleotide sequence ID" value="NZ_CP041186.1"/>
</dbReference>
<dbReference type="Proteomes" id="UP000315995">
    <property type="component" value="Chromosome"/>
</dbReference>
<organism evidence="2 3">
    <name type="scientific">Persicimonas caeni</name>
    <dbReference type="NCBI Taxonomy" id="2292766"/>
    <lineage>
        <taxon>Bacteria</taxon>
        <taxon>Deltaproteobacteria</taxon>
        <taxon>Bradymonadales</taxon>
        <taxon>Bradymonadaceae</taxon>
        <taxon>Persicimonas</taxon>
    </lineage>
</organism>
<feature type="chain" id="PRO_5030106309" description="Dickkopf N-terminal cysteine-rich domain-containing protein" evidence="1">
    <location>
        <begin position="30"/>
        <end position="76"/>
    </location>
</feature>
<protein>
    <recommendedName>
        <fullName evidence="4">Dickkopf N-terminal cysteine-rich domain-containing protein</fullName>
    </recommendedName>
</protein>
<evidence type="ECO:0000313" key="3">
    <source>
        <dbReference type="Proteomes" id="UP000315995"/>
    </source>
</evidence>